<dbReference type="STRING" id="31033.ENSTRUP00000018095"/>
<dbReference type="CDD" id="cd01439">
    <property type="entry name" value="TCCD_inducible_PARP_like"/>
    <property type="match status" value="1"/>
</dbReference>
<dbReference type="Gene3D" id="3.90.228.10">
    <property type="match status" value="1"/>
</dbReference>
<dbReference type="Pfam" id="PF23466">
    <property type="entry name" value="WWE_4"/>
    <property type="match status" value="1"/>
</dbReference>
<reference evidence="16" key="3">
    <citation type="submission" date="2025-09" db="UniProtKB">
        <authorList>
            <consortium name="Ensembl"/>
        </authorList>
    </citation>
    <scope>IDENTIFICATION</scope>
</reference>
<feature type="region of interest" description="Disordered" evidence="12">
    <location>
        <begin position="460"/>
        <end position="499"/>
    </location>
</feature>
<evidence type="ECO:0000313" key="17">
    <source>
        <dbReference type="Proteomes" id="UP000005226"/>
    </source>
</evidence>
<evidence type="ECO:0000259" key="14">
    <source>
        <dbReference type="PROSITE" id="PS50918"/>
    </source>
</evidence>
<keyword evidence="8 11" id="KW-0862">Zinc</keyword>
<reference evidence="16 17" key="1">
    <citation type="journal article" date="2011" name="Genome Biol. Evol.">
        <title>Integration of the genetic map and genome assembly of fugu facilitates insights into distinct features of genome evolution in teleosts and mammals.</title>
        <authorList>
            <person name="Kai W."/>
            <person name="Kikuchi K."/>
            <person name="Tohari S."/>
            <person name="Chew A.K."/>
            <person name="Tay A."/>
            <person name="Fujiwara A."/>
            <person name="Hosoya S."/>
            <person name="Suetake H."/>
            <person name="Naruse K."/>
            <person name="Brenner S."/>
            <person name="Suzuki Y."/>
            <person name="Venkatesh B."/>
        </authorList>
    </citation>
    <scope>NUCLEOTIDE SEQUENCE [LARGE SCALE GENOMIC DNA]</scope>
</reference>
<dbReference type="Gene3D" id="3.30.1370.210">
    <property type="match status" value="1"/>
</dbReference>
<dbReference type="Ensembl" id="ENSTRUT00000018169.3">
    <property type="protein sequence ID" value="ENSTRUP00000018095.3"/>
    <property type="gene ID" value="ENSTRUG00000007328.3"/>
</dbReference>
<evidence type="ECO:0000256" key="4">
    <source>
        <dbReference type="ARBA" id="ARBA00022553"/>
    </source>
</evidence>
<keyword evidence="7 11" id="KW-0863">Zinc-finger</keyword>
<dbReference type="Proteomes" id="UP000005226">
    <property type="component" value="Chromosome 9"/>
</dbReference>
<reference evidence="16" key="2">
    <citation type="submission" date="2025-08" db="UniProtKB">
        <authorList>
            <consortium name="Ensembl"/>
        </authorList>
    </citation>
    <scope>IDENTIFICATION</scope>
</reference>
<comment type="subcellular location">
    <subcellularLocation>
        <location evidence="2">Cytoplasm</location>
    </subcellularLocation>
    <subcellularLocation>
        <location evidence="1">Nucleus</location>
    </subcellularLocation>
</comment>
<dbReference type="SMART" id="SM00356">
    <property type="entry name" value="ZnF_C3H1"/>
    <property type="match status" value="2"/>
</dbReference>
<dbReference type="Pfam" id="PF24356">
    <property type="entry name" value="WHD_PARP12"/>
    <property type="match status" value="1"/>
</dbReference>
<dbReference type="Gene3D" id="3.30.720.50">
    <property type="match status" value="1"/>
</dbReference>
<dbReference type="PANTHER" id="PTHR45740">
    <property type="entry name" value="POLY [ADP-RIBOSE] POLYMERASE"/>
    <property type="match status" value="1"/>
</dbReference>
<proteinExistence type="inferred from homology"/>
<dbReference type="GO" id="GO:0008270">
    <property type="term" value="F:zinc ion binding"/>
    <property type="evidence" value="ECO:0007669"/>
    <property type="project" value="UniProtKB-KW"/>
</dbReference>
<evidence type="ECO:0000259" key="13">
    <source>
        <dbReference type="PROSITE" id="PS50103"/>
    </source>
</evidence>
<evidence type="ECO:0000256" key="9">
    <source>
        <dbReference type="ARBA" id="ARBA00023242"/>
    </source>
</evidence>
<dbReference type="GeneID" id="101064698"/>
<dbReference type="GeneTree" id="ENSGT00940000154649"/>
<evidence type="ECO:0000256" key="3">
    <source>
        <dbReference type="ARBA" id="ARBA00022490"/>
    </source>
</evidence>
<dbReference type="InterPro" id="IPR037197">
    <property type="entry name" value="WWE_dom_sf"/>
</dbReference>
<organism evidence="16 17">
    <name type="scientific">Takifugu rubripes</name>
    <name type="common">Japanese pufferfish</name>
    <name type="synonym">Fugu rubripes</name>
    <dbReference type="NCBI Taxonomy" id="31033"/>
    <lineage>
        <taxon>Eukaryota</taxon>
        <taxon>Metazoa</taxon>
        <taxon>Chordata</taxon>
        <taxon>Craniata</taxon>
        <taxon>Vertebrata</taxon>
        <taxon>Euteleostomi</taxon>
        <taxon>Actinopterygii</taxon>
        <taxon>Neopterygii</taxon>
        <taxon>Teleostei</taxon>
        <taxon>Neoteleostei</taxon>
        <taxon>Acanthomorphata</taxon>
        <taxon>Eupercaria</taxon>
        <taxon>Tetraodontiformes</taxon>
        <taxon>Tetradontoidea</taxon>
        <taxon>Tetraodontidae</taxon>
        <taxon>Takifugu</taxon>
    </lineage>
</organism>
<dbReference type="SUPFAM" id="SSF56399">
    <property type="entry name" value="ADP-ribosylation"/>
    <property type="match status" value="1"/>
</dbReference>
<evidence type="ECO:0000256" key="12">
    <source>
        <dbReference type="SAM" id="MobiDB-lite"/>
    </source>
</evidence>
<feature type="zinc finger region" description="C3H1-type" evidence="11">
    <location>
        <begin position="95"/>
        <end position="117"/>
    </location>
</feature>
<dbReference type="GO" id="GO:0005634">
    <property type="term" value="C:nucleus"/>
    <property type="evidence" value="ECO:0007669"/>
    <property type="project" value="UniProtKB-SubCell"/>
</dbReference>
<keyword evidence="9" id="KW-0539">Nucleus</keyword>
<feature type="domain" description="C3H1-type" evidence="13">
    <location>
        <begin position="95"/>
        <end position="117"/>
    </location>
</feature>
<dbReference type="PROSITE" id="PS50103">
    <property type="entry name" value="ZF_C3H1"/>
    <property type="match status" value="2"/>
</dbReference>
<evidence type="ECO:0000256" key="7">
    <source>
        <dbReference type="ARBA" id="ARBA00022771"/>
    </source>
</evidence>
<dbReference type="Gene3D" id="4.10.1000.10">
    <property type="entry name" value="Zinc finger, CCCH-type"/>
    <property type="match status" value="1"/>
</dbReference>
<dbReference type="Pfam" id="PF25261">
    <property type="entry name" value="zf-CCCH_PARP12"/>
    <property type="match status" value="1"/>
</dbReference>
<dbReference type="InterPro" id="IPR000571">
    <property type="entry name" value="Znf_CCCH"/>
</dbReference>
<evidence type="ECO:0000256" key="2">
    <source>
        <dbReference type="ARBA" id="ARBA00004496"/>
    </source>
</evidence>
<dbReference type="GO" id="GO:1990404">
    <property type="term" value="F:NAD+-protein mono-ADP-ribosyltransferase activity"/>
    <property type="evidence" value="ECO:0007669"/>
    <property type="project" value="TreeGrafter"/>
</dbReference>
<gene>
    <name evidence="16" type="primary">parp12a</name>
</gene>
<evidence type="ECO:0000256" key="5">
    <source>
        <dbReference type="ARBA" id="ARBA00022723"/>
    </source>
</evidence>
<dbReference type="RefSeq" id="XP_011605648.2">
    <property type="nucleotide sequence ID" value="XM_011607346.2"/>
</dbReference>
<dbReference type="InterPro" id="IPR057602">
    <property type="entry name" value="Zfn-CCCH_PARP12"/>
</dbReference>
<dbReference type="Pfam" id="PF00644">
    <property type="entry name" value="PARP"/>
    <property type="match status" value="1"/>
</dbReference>
<name>H2T0A7_TAKRU</name>
<dbReference type="PROSITE" id="PS51059">
    <property type="entry name" value="PARP_CATALYTIC"/>
    <property type="match status" value="1"/>
</dbReference>
<dbReference type="Pfam" id="PF02825">
    <property type="entry name" value="WWE"/>
    <property type="match status" value="1"/>
</dbReference>
<dbReference type="FunCoup" id="H2T0A7">
    <property type="interactions" value="823"/>
</dbReference>
<dbReference type="OMA" id="ADMNEIC"/>
<protein>
    <submittedName>
        <fullName evidence="16">Poly (ADP-ribose) polymerase family, member 12a</fullName>
    </submittedName>
</protein>
<dbReference type="SUPFAM" id="SSF117839">
    <property type="entry name" value="WWE domain"/>
    <property type="match status" value="1"/>
</dbReference>
<comment type="similarity">
    <text evidence="10">Belongs to the ARTD/PARP family.</text>
</comment>
<evidence type="ECO:0000256" key="11">
    <source>
        <dbReference type="PROSITE-ProRule" id="PRU00723"/>
    </source>
</evidence>
<feature type="domain" description="PARP catalytic" evidence="15">
    <location>
        <begin position="493"/>
        <end position="688"/>
    </location>
</feature>
<dbReference type="GO" id="GO:0003950">
    <property type="term" value="F:NAD+ poly-ADP-ribosyltransferase activity"/>
    <property type="evidence" value="ECO:0007669"/>
    <property type="project" value="InterPro"/>
</dbReference>
<feature type="compositionally biased region" description="Low complexity" evidence="12">
    <location>
        <begin position="480"/>
        <end position="490"/>
    </location>
</feature>
<dbReference type="GO" id="GO:0005737">
    <property type="term" value="C:cytoplasm"/>
    <property type="evidence" value="ECO:0007669"/>
    <property type="project" value="UniProtKB-SubCell"/>
</dbReference>
<dbReference type="InterPro" id="IPR004170">
    <property type="entry name" value="WWE_dom"/>
</dbReference>
<evidence type="ECO:0000256" key="8">
    <source>
        <dbReference type="ARBA" id="ARBA00022833"/>
    </source>
</evidence>
<feature type="zinc finger region" description="C3H1-type" evidence="11">
    <location>
        <begin position="178"/>
        <end position="200"/>
    </location>
</feature>
<dbReference type="InterPro" id="IPR012317">
    <property type="entry name" value="Poly(ADP-ribose)pol_cat_dom"/>
</dbReference>
<keyword evidence="4" id="KW-0597">Phosphoprotein</keyword>
<accession>H2T0A7</accession>
<feature type="domain" description="C3H1-type" evidence="13">
    <location>
        <begin position="178"/>
        <end position="200"/>
    </location>
</feature>
<keyword evidence="17" id="KW-1185">Reference proteome</keyword>
<dbReference type="InterPro" id="IPR051712">
    <property type="entry name" value="ARTD-AVP"/>
</dbReference>
<dbReference type="PROSITE" id="PS50918">
    <property type="entry name" value="WWE"/>
    <property type="match status" value="1"/>
</dbReference>
<evidence type="ECO:0000256" key="1">
    <source>
        <dbReference type="ARBA" id="ARBA00004123"/>
    </source>
</evidence>
<dbReference type="InterPro" id="IPR056226">
    <property type="entry name" value="WH_PARP12"/>
</dbReference>
<dbReference type="AlphaFoldDB" id="H2T0A7"/>
<evidence type="ECO:0000313" key="16">
    <source>
        <dbReference type="Ensembl" id="ENSTRUP00000018095.3"/>
    </source>
</evidence>
<evidence type="ECO:0000256" key="6">
    <source>
        <dbReference type="ARBA" id="ARBA00022737"/>
    </source>
</evidence>
<dbReference type="PANTHER" id="PTHR45740:SF6">
    <property type="entry name" value="PROTEIN MONO-ADP-RIBOSYLTRANSFERASE PARP12"/>
    <property type="match status" value="1"/>
</dbReference>
<dbReference type="RefSeq" id="XP_029698254.1">
    <property type="nucleotide sequence ID" value="XM_029842394.1"/>
</dbReference>
<keyword evidence="5 11" id="KW-0479">Metal-binding</keyword>
<sequence>MTSIISKFITKTLCDHQGCLDLESLNGIINKHFTVAESVLQTVLFDHGKIAIRAGKQKAAGIKGLSPDSLIVAKTSLRLCQVKNGQCSQCEHLHVCKFLVLGKCKFGNACKTSHSVFSGNNLKVLKNQDLQDLTEKQLFQLLLQNDPWLLPEVCSHYNRGNGLHGSCKNNASCVKLHICQHFLEEDCRFGSTCKRAHSFKCNEKPLFQFFSQENIENRSQLYRNRFIIAAQELQGDAACSAAPQAVESPPRLSLDSKPMSDIDKNEICLFFIRRKCRYKECARVHWHLPYRWQVLEDGVTWNDLPNMEEIEKAYCDPRCDKSTMDQPLPVMTLFERLSLKRPQPPASPVVDFMSMTYKSSPVRRLSTVSSISKPPTFILTTEWLWYWKSGSEQWLEFGKSDAEEHAEEQASTTSPMLESLYLADRDGVVPFCVGNQQYILNFKGDLGTQMYQQNQKYKTKREVRRRPRFVSAEEVNKKLQSQSSQSQGSSTAESFPSHWDKIDPPDYDYKLILLSKSKEYDMIVTLFQRTMPKSKINTIHRIQNPFLWKVFQWQKEEMMKKNDGKAVNQMYLFHGTDESLSDAICEQNFDWRMCGAHGTAYGKGSYFARDASYSDMYSRRSKSQSKIMFVALVLVGDYTQGNDSYVRPPPKGNGKTFYNSCVNSERNPSIYIIFDKQQVYPEYLINYS</sequence>
<keyword evidence="6" id="KW-0677">Repeat</keyword>
<dbReference type="InParanoid" id="H2T0A7"/>
<dbReference type="OrthoDB" id="6133115at2759"/>
<feature type="domain" description="WWE" evidence="14">
    <location>
        <begin position="370"/>
        <end position="465"/>
    </location>
</feature>
<evidence type="ECO:0000256" key="10">
    <source>
        <dbReference type="ARBA" id="ARBA00024347"/>
    </source>
</evidence>
<evidence type="ECO:0000259" key="15">
    <source>
        <dbReference type="PROSITE" id="PS51059"/>
    </source>
</evidence>
<keyword evidence="3" id="KW-0963">Cytoplasm</keyword>